<dbReference type="AlphaFoldDB" id="A0A5C8HQQ1"/>
<dbReference type="PROSITE" id="PS51674">
    <property type="entry name" value="4FE4S_WBL"/>
    <property type="match status" value="1"/>
</dbReference>
<evidence type="ECO:0000313" key="3">
    <source>
        <dbReference type="Proteomes" id="UP000321196"/>
    </source>
</evidence>
<dbReference type="Pfam" id="PF02467">
    <property type="entry name" value="Whib"/>
    <property type="match status" value="1"/>
</dbReference>
<organism evidence="2 3">
    <name type="scientific">Microbacterium mitrae</name>
    <dbReference type="NCBI Taxonomy" id="664640"/>
    <lineage>
        <taxon>Bacteria</taxon>
        <taxon>Bacillati</taxon>
        <taxon>Actinomycetota</taxon>
        <taxon>Actinomycetes</taxon>
        <taxon>Micrococcales</taxon>
        <taxon>Microbacteriaceae</taxon>
        <taxon>Microbacterium</taxon>
    </lineage>
</organism>
<dbReference type="OrthoDB" id="5120425at2"/>
<dbReference type="RefSeq" id="WP_147825274.1">
    <property type="nucleotide sequence ID" value="NZ_BAAARG010000001.1"/>
</dbReference>
<reference evidence="2 3" key="1">
    <citation type="submission" date="2019-08" db="EMBL/GenBank/DDBJ databases">
        <authorList>
            <person name="Dong K."/>
        </authorList>
    </citation>
    <scope>NUCLEOTIDE SEQUENCE [LARGE SCALE GENOMIC DNA]</scope>
    <source>
        <strain evidence="2 3">M4-8</strain>
    </source>
</reference>
<dbReference type="InterPro" id="IPR034768">
    <property type="entry name" value="4FE4S_WBL"/>
</dbReference>
<accession>A0A5C8HQQ1</accession>
<gene>
    <name evidence="2" type="ORF">FVP60_05830</name>
</gene>
<dbReference type="EMBL" id="VRSW01000001">
    <property type="protein sequence ID" value="TXK06470.1"/>
    <property type="molecule type" value="Genomic_DNA"/>
</dbReference>
<evidence type="ECO:0000313" key="2">
    <source>
        <dbReference type="EMBL" id="TXK06470.1"/>
    </source>
</evidence>
<proteinExistence type="predicted"/>
<comment type="caution">
    <text evidence="2">The sequence shown here is derived from an EMBL/GenBank/DDBJ whole genome shotgun (WGS) entry which is preliminary data.</text>
</comment>
<protein>
    <recommendedName>
        <fullName evidence="1">4Fe-4S Wbl-type domain-containing protein</fullName>
    </recommendedName>
</protein>
<dbReference type="Proteomes" id="UP000321196">
    <property type="component" value="Unassembled WGS sequence"/>
</dbReference>
<feature type="domain" description="4Fe-4S Wbl-type" evidence="1">
    <location>
        <begin position="7"/>
        <end position="62"/>
    </location>
</feature>
<keyword evidence="3" id="KW-1185">Reference proteome</keyword>
<name>A0A5C8HQQ1_9MICO</name>
<evidence type="ECO:0000259" key="1">
    <source>
        <dbReference type="PROSITE" id="PS51674"/>
    </source>
</evidence>
<sequence>MTRHRAACANDLRFTAEDPPNSHNANQMRLTCNTCPIRDPCEAFAVAAQPTAGFWAGTQATP</sequence>